<feature type="compositionally biased region" description="Basic and acidic residues" evidence="1">
    <location>
        <begin position="1"/>
        <end position="13"/>
    </location>
</feature>
<evidence type="ECO:0000256" key="1">
    <source>
        <dbReference type="SAM" id="MobiDB-lite"/>
    </source>
</evidence>
<organism evidence="2 3">
    <name type="scientific">Thioalkalivibrio denitrificans</name>
    <dbReference type="NCBI Taxonomy" id="108003"/>
    <lineage>
        <taxon>Bacteria</taxon>
        <taxon>Pseudomonadati</taxon>
        <taxon>Pseudomonadota</taxon>
        <taxon>Gammaproteobacteria</taxon>
        <taxon>Chromatiales</taxon>
        <taxon>Ectothiorhodospiraceae</taxon>
        <taxon>Thioalkalivibrio</taxon>
    </lineage>
</organism>
<proteinExistence type="predicted"/>
<evidence type="ECO:0000313" key="3">
    <source>
        <dbReference type="Proteomes" id="UP000189462"/>
    </source>
</evidence>
<protein>
    <submittedName>
        <fullName evidence="2">Uncharacterized protein</fullName>
    </submittedName>
</protein>
<comment type="caution">
    <text evidence="2">The sequence shown here is derived from an EMBL/GenBank/DDBJ whole genome shotgun (WGS) entry which is preliminary data.</text>
</comment>
<name>A0A1V3N9Q7_9GAMM</name>
<reference evidence="2 3" key="1">
    <citation type="submission" date="2017-02" db="EMBL/GenBank/DDBJ databases">
        <title>Genomic diversity within the haloalkaliphilic genus Thioalkalivibrio.</title>
        <authorList>
            <person name="Ahn A.-C."/>
            <person name="Meier-Kolthoff J."/>
            <person name="Overmars L."/>
            <person name="Richter M."/>
            <person name="Woyke T."/>
            <person name="Sorokin D.Y."/>
            <person name="Muyzer G."/>
        </authorList>
    </citation>
    <scope>NUCLEOTIDE SEQUENCE [LARGE SCALE GENOMIC DNA]</scope>
    <source>
        <strain evidence="2 3">ALJD</strain>
    </source>
</reference>
<dbReference type="RefSeq" id="WP_077280162.1">
    <property type="nucleotide sequence ID" value="NZ_MVBK01000123.1"/>
</dbReference>
<accession>A0A1V3N9Q7</accession>
<feature type="region of interest" description="Disordered" evidence="1">
    <location>
        <begin position="1"/>
        <end position="33"/>
    </location>
</feature>
<keyword evidence="3" id="KW-1185">Reference proteome</keyword>
<sequence>MSESPDNPRKEPAGTDQSAPRQGHPNARRRNLIRGAMATPLVVTLASRPVWGSQGACSLSGDIFSANVSDIDHECTAGQGCTPGYWRNNYKGWACTGFSPGTCMELNPSGNKCQKLDATTGTTFEYVFGYAPMCGSVTTLMEVLQECPGTLDWHAVGAALNARCTSIYYGASLAEVVQAYQMARDNPIQTDPELLKNVFDNMNNRGCPIDAHGNCEKGYTLEDDVCIPVKTSLTLD</sequence>
<dbReference type="EMBL" id="MVBK01000123">
    <property type="protein sequence ID" value="OOG21790.1"/>
    <property type="molecule type" value="Genomic_DNA"/>
</dbReference>
<dbReference type="STRING" id="108003.B1C78_16040"/>
<dbReference type="OrthoDB" id="6195511at2"/>
<dbReference type="AlphaFoldDB" id="A0A1V3N9Q7"/>
<dbReference type="Proteomes" id="UP000189462">
    <property type="component" value="Unassembled WGS sequence"/>
</dbReference>
<evidence type="ECO:0000313" key="2">
    <source>
        <dbReference type="EMBL" id="OOG21790.1"/>
    </source>
</evidence>
<gene>
    <name evidence="2" type="ORF">B1C78_16040</name>
</gene>